<organism evidence="2 3">
    <name type="scientific">Brevibacterium casei</name>
    <dbReference type="NCBI Taxonomy" id="33889"/>
    <lineage>
        <taxon>Bacteria</taxon>
        <taxon>Bacillati</taxon>
        <taxon>Actinomycetota</taxon>
        <taxon>Actinomycetes</taxon>
        <taxon>Micrococcales</taxon>
        <taxon>Brevibacteriaceae</taxon>
        <taxon>Brevibacterium</taxon>
    </lineage>
</organism>
<name>A0A269Z377_9MICO</name>
<proteinExistence type="predicted"/>
<feature type="compositionally biased region" description="Polar residues" evidence="1">
    <location>
        <begin position="18"/>
        <end position="35"/>
    </location>
</feature>
<reference evidence="2 3" key="1">
    <citation type="submission" date="2017-04" db="EMBL/GenBank/DDBJ databases">
        <title>Kefir bacterial isolates.</title>
        <authorList>
            <person name="Kim Y."/>
            <person name="Blasche S."/>
            <person name="Patil K.R."/>
        </authorList>
    </citation>
    <scope>NUCLEOTIDE SEQUENCE [LARGE SCALE GENOMIC DNA]</scope>
    <source>
        <strain evidence="2 3">OG2</strain>
    </source>
</reference>
<evidence type="ECO:0000256" key="1">
    <source>
        <dbReference type="SAM" id="MobiDB-lite"/>
    </source>
</evidence>
<evidence type="ECO:0000313" key="2">
    <source>
        <dbReference type="EMBL" id="PAK91316.1"/>
    </source>
</evidence>
<feature type="region of interest" description="Disordered" evidence="1">
    <location>
        <begin position="1"/>
        <end position="48"/>
    </location>
</feature>
<feature type="non-terminal residue" evidence="2">
    <location>
        <position position="85"/>
    </location>
</feature>
<gene>
    <name evidence="2" type="ORF">B8X04_17675</name>
</gene>
<comment type="caution">
    <text evidence="2">The sequence shown here is derived from an EMBL/GenBank/DDBJ whole genome shotgun (WGS) entry which is preliminary data.</text>
</comment>
<dbReference type="Proteomes" id="UP000216867">
    <property type="component" value="Unassembled WGS sequence"/>
</dbReference>
<accession>A0A269Z377</accession>
<protein>
    <submittedName>
        <fullName evidence="2">Uncharacterized protein</fullName>
    </submittedName>
</protein>
<sequence length="85" mass="9147">MTLTPDRTPKKPKRHAPTPSQNAPGPDETSTNSRRTPAADGPRDEAISEELQSLRDQLAQAGFDLTGHPLADDFDALDPVTTNTP</sequence>
<dbReference type="AlphaFoldDB" id="A0A269Z377"/>
<dbReference type="EMBL" id="NCWY01000149">
    <property type="protein sequence ID" value="PAK91316.1"/>
    <property type="molecule type" value="Genomic_DNA"/>
</dbReference>
<evidence type="ECO:0000313" key="3">
    <source>
        <dbReference type="Proteomes" id="UP000216867"/>
    </source>
</evidence>
<feature type="region of interest" description="Disordered" evidence="1">
    <location>
        <begin position="65"/>
        <end position="85"/>
    </location>
</feature>